<reference evidence="1 2" key="1">
    <citation type="submission" date="2016-10" db="EMBL/GenBank/DDBJ databases">
        <title>Comparative genome analysis of multiple Pseudomonas spp. focuses on biocontrol and plant growth promoting traits.</title>
        <authorList>
            <person name="Tao X.-Y."/>
            <person name="Taylor C.G."/>
        </authorList>
    </citation>
    <scope>NUCLEOTIDE SEQUENCE [LARGE SCALE GENOMIC DNA]</scope>
    <source>
        <strain evidence="1 2">94G2</strain>
    </source>
</reference>
<dbReference type="Proteomes" id="UP000283260">
    <property type="component" value="Unassembled WGS sequence"/>
</dbReference>
<protein>
    <submittedName>
        <fullName evidence="1">Uncharacterized protein</fullName>
    </submittedName>
</protein>
<organism evidence="1 2">
    <name type="scientific">Pseudomonas frederiksbergensis</name>
    <dbReference type="NCBI Taxonomy" id="104087"/>
    <lineage>
        <taxon>Bacteria</taxon>
        <taxon>Pseudomonadati</taxon>
        <taxon>Pseudomonadota</taxon>
        <taxon>Gammaproteobacteria</taxon>
        <taxon>Pseudomonadales</taxon>
        <taxon>Pseudomonadaceae</taxon>
        <taxon>Pseudomonas</taxon>
    </lineage>
</organism>
<proteinExistence type="predicted"/>
<gene>
    <name evidence="1" type="ORF">BK661_12430</name>
</gene>
<dbReference type="EMBL" id="MOBL01000010">
    <property type="protein sequence ID" value="RON33463.1"/>
    <property type="molecule type" value="Genomic_DNA"/>
</dbReference>
<evidence type="ECO:0000313" key="2">
    <source>
        <dbReference type="Proteomes" id="UP000283260"/>
    </source>
</evidence>
<evidence type="ECO:0000313" key="1">
    <source>
        <dbReference type="EMBL" id="RON33463.1"/>
    </source>
</evidence>
<comment type="caution">
    <text evidence="1">The sequence shown here is derived from an EMBL/GenBank/DDBJ whole genome shotgun (WGS) entry which is preliminary data.</text>
</comment>
<sequence>MGVFPESAVVTGEASSRASPLPQGFDVDTDFVNITDHCGSGLARDSGTSVAINFKAPRIYALTPARAKPLHNFTQHLQSFTATLVDPP</sequence>
<dbReference type="AlphaFoldDB" id="A0A423J6X4"/>
<name>A0A423J6X4_9PSED</name>
<accession>A0A423J6X4</accession>